<reference evidence="1" key="1">
    <citation type="journal article" date="2021" name="Proc. Natl. Acad. Sci. U.S.A.">
        <title>A Catalog of Tens of Thousands of Viruses from Human Metagenomes Reveals Hidden Associations with Chronic Diseases.</title>
        <authorList>
            <person name="Tisza M.J."/>
            <person name="Buck C.B."/>
        </authorList>
    </citation>
    <scope>NUCLEOTIDE SEQUENCE</scope>
    <source>
        <strain evidence="1">Ctqpo8</strain>
    </source>
</reference>
<evidence type="ECO:0000313" key="1">
    <source>
        <dbReference type="EMBL" id="DAD76538.1"/>
    </source>
</evidence>
<protein>
    <recommendedName>
        <fullName evidence="2">Lipoprotein</fullName>
    </recommendedName>
</protein>
<accession>A0A8S5M2T1</accession>
<evidence type="ECO:0008006" key="2">
    <source>
        <dbReference type="Google" id="ProtNLM"/>
    </source>
</evidence>
<name>A0A8S5M2T1_9CAUD</name>
<organism evidence="1">
    <name type="scientific">Siphoviridae sp. ctqpo8</name>
    <dbReference type="NCBI Taxonomy" id="2826469"/>
    <lineage>
        <taxon>Viruses</taxon>
        <taxon>Duplodnaviria</taxon>
        <taxon>Heunggongvirae</taxon>
        <taxon>Uroviricota</taxon>
        <taxon>Caudoviricetes</taxon>
    </lineage>
</organism>
<dbReference type="PROSITE" id="PS51257">
    <property type="entry name" value="PROKAR_LIPOPROTEIN"/>
    <property type="match status" value="1"/>
</dbReference>
<dbReference type="EMBL" id="BK014804">
    <property type="protein sequence ID" value="DAD76538.1"/>
    <property type="molecule type" value="Genomic_DNA"/>
</dbReference>
<proteinExistence type="predicted"/>
<sequence length="285" mass="32497">MKTYLLPIFALLIVGCGNQPNTEKWPIKPTNGIAARLIELDSMSRAILGDASKTQDEVAQLLQGDDFDTKAMQQMRDSADLVWHTFIRLCNEEKIKEAFDLYRVDKNRGYFLIALEHSTARYLFHYEIIAGMAANLLPEQEAYELIIRDLELDFMLTEGMIGVNGKQYIPEHYTDLVKNLADFYREAKMWGKAFDLANRMPEILSKAGSDPVFAYSVSKMYKAGIYKAKGDILESLKTLRQLKAYLVKEIKTSDNKEVLQGVLQVVDNTVKEVETEKWHILNGAI</sequence>